<comment type="caution">
    <text evidence="3">The sequence shown here is derived from an EMBL/GenBank/DDBJ whole genome shotgun (WGS) entry which is preliminary data.</text>
</comment>
<dbReference type="Proteomes" id="UP001227126">
    <property type="component" value="Unassembled WGS sequence"/>
</dbReference>
<dbReference type="PROSITE" id="PS52050">
    <property type="entry name" value="WYL"/>
    <property type="match status" value="1"/>
</dbReference>
<reference evidence="3 4" key="1">
    <citation type="submission" date="2023-05" db="EMBL/GenBank/DDBJ databases">
        <title>Sedimentitalea sp. nov. JM2-8.</title>
        <authorList>
            <person name="Huang J."/>
        </authorList>
    </citation>
    <scope>NUCLEOTIDE SEQUENCE [LARGE SCALE GENOMIC DNA]</scope>
    <source>
        <strain evidence="3 4">JM2-8</strain>
    </source>
</reference>
<dbReference type="InterPro" id="IPR013196">
    <property type="entry name" value="HTH_11"/>
</dbReference>
<dbReference type="EMBL" id="JASNJE010000002">
    <property type="protein sequence ID" value="MDK3071932.1"/>
    <property type="molecule type" value="Genomic_DNA"/>
</dbReference>
<dbReference type="SUPFAM" id="SSF46785">
    <property type="entry name" value="Winged helix' DNA-binding domain"/>
    <property type="match status" value="1"/>
</dbReference>
<gene>
    <name evidence="3" type="ORF">QO034_02305</name>
</gene>
<evidence type="ECO:0000259" key="2">
    <source>
        <dbReference type="Pfam" id="PF13280"/>
    </source>
</evidence>
<evidence type="ECO:0000313" key="4">
    <source>
        <dbReference type="Proteomes" id="UP001227126"/>
    </source>
</evidence>
<dbReference type="Gene3D" id="1.10.10.10">
    <property type="entry name" value="Winged helix-like DNA-binding domain superfamily/Winged helix DNA-binding domain"/>
    <property type="match status" value="1"/>
</dbReference>
<dbReference type="InterPro" id="IPR036390">
    <property type="entry name" value="WH_DNA-bd_sf"/>
</dbReference>
<dbReference type="RefSeq" id="WP_284483886.1">
    <property type="nucleotide sequence ID" value="NZ_JASNJE010000002.1"/>
</dbReference>
<dbReference type="InterPro" id="IPR051534">
    <property type="entry name" value="CBASS_pafABC_assoc_protein"/>
</dbReference>
<dbReference type="PANTHER" id="PTHR34580">
    <property type="match status" value="1"/>
</dbReference>
<dbReference type="Pfam" id="PF08279">
    <property type="entry name" value="HTH_11"/>
    <property type="match status" value="1"/>
</dbReference>
<feature type="domain" description="Helix-turn-helix type 11" evidence="1">
    <location>
        <begin position="6"/>
        <end position="59"/>
    </location>
</feature>
<dbReference type="PANTHER" id="PTHR34580:SF3">
    <property type="entry name" value="PROTEIN PAFB"/>
    <property type="match status" value="1"/>
</dbReference>
<proteinExistence type="predicted"/>
<evidence type="ECO:0000259" key="1">
    <source>
        <dbReference type="Pfam" id="PF08279"/>
    </source>
</evidence>
<dbReference type="InterPro" id="IPR026881">
    <property type="entry name" value="WYL_dom"/>
</dbReference>
<sequence length="223" mass="24330">MPRTDRLIDIIAILRDGRLHRAGDLAGRLGVSIRTIYRDMDRLAASGVPVQGTRGTGYRAADRITLPPLTLTPQELDALNIGVAIVAEAADPYLKAAALALTDKLDAVLPAETVAEADAWKTALTPLADTARGLSHMASLRSAIKGKQKLRLTCRDPGGTRTTRTVRPLKLDNWGHVWILTAWCELCADFRDFRIDLIDAASPLPELFVDEPGKRLPDRPLRG</sequence>
<organism evidence="3 4">
    <name type="scientific">Sedimentitalea xiamensis</name>
    <dbReference type="NCBI Taxonomy" id="3050037"/>
    <lineage>
        <taxon>Bacteria</taxon>
        <taxon>Pseudomonadati</taxon>
        <taxon>Pseudomonadota</taxon>
        <taxon>Alphaproteobacteria</taxon>
        <taxon>Rhodobacterales</taxon>
        <taxon>Paracoccaceae</taxon>
        <taxon>Sedimentitalea</taxon>
    </lineage>
</organism>
<protein>
    <submittedName>
        <fullName evidence="3">YafY family protein</fullName>
    </submittedName>
</protein>
<accession>A0ABT7F9Z3</accession>
<dbReference type="Pfam" id="PF13280">
    <property type="entry name" value="WYL"/>
    <property type="match status" value="1"/>
</dbReference>
<keyword evidence="4" id="KW-1185">Reference proteome</keyword>
<name>A0ABT7F9Z3_9RHOB</name>
<dbReference type="InterPro" id="IPR036388">
    <property type="entry name" value="WH-like_DNA-bd_sf"/>
</dbReference>
<feature type="domain" description="WYL" evidence="2">
    <location>
        <begin position="136"/>
        <end position="201"/>
    </location>
</feature>
<evidence type="ECO:0000313" key="3">
    <source>
        <dbReference type="EMBL" id="MDK3071932.1"/>
    </source>
</evidence>